<protein>
    <submittedName>
        <fullName evidence="1">Uncharacterized protein</fullName>
    </submittedName>
</protein>
<comment type="caution">
    <text evidence="1">The sequence shown here is derived from an EMBL/GenBank/DDBJ whole genome shotgun (WGS) entry which is preliminary data.</text>
</comment>
<dbReference type="AlphaFoldDB" id="A0A2H9T724"/>
<gene>
    <name evidence="1" type="ORF">CI610_02020</name>
</gene>
<reference evidence="1" key="1">
    <citation type="journal article" date="2017" name="Appl. Environ. Microbiol.">
        <title>Molecular characterization of an Endozoicomonas-like organism causing infection in king scallop Pecten maximus L.</title>
        <authorList>
            <person name="Cano I."/>
            <person name="van Aerle R."/>
            <person name="Ross S."/>
            <person name="Verner-Jeffreys D.W."/>
            <person name="Paley R.K."/>
            <person name="Rimmer G."/>
            <person name="Ryder D."/>
            <person name="Hooper P."/>
            <person name="Stone D."/>
            <person name="Feist S.W."/>
        </authorList>
    </citation>
    <scope>NUCLEOTIDE SEQUENCE</scope>
</reference>
<proteinExistence type="predicted"/>
<organism evidence="1">
    <name type="scientific">invertebrate metagenome</name>
    <dbReference type="NCBI Taxonomy" id="1711999"/>
    <lineage>
        <taxon>unclassified sequences</taxon>
        <taxon>metagenomes</taxon>
        <taxon>organismal metagenomes</taxon>
    </lineage>
</organism>
<dbReference type="EMBL" id="NSIT01000105">
    <property type="protein sequence ID" value="PJE79013.1"/>
    <property type="molecule type" value="Genomic_DNA"/>
</dbReference>
<sequence>MNSLSQLLGKIYTDGSFKPMSFYLQERAGWLDLSQLTKNKDEQIALASLGSLNRLFTPQGGKALFSAFLQLSKKIRKAGSFMFC</sequence>
<evidence type="ECO:0000313" key="1">
    <source>
        <dbReference type="EMBL" id="PJE79013.1"/>
    </source>
</evidence>
<name>A0A2H9T724_9ZZZZ</name>
<accession>A0A2H9T724</accession>